<keyword evidence="2" id="KW-1185">Reference proteome</keyword>
<dbReference type="AlphaFoldDB" id="K9TVI6"/>
<dbReference type="Proteomes" id="UP000010384">
    <property type="component" value="Chromosome"/>
</dbReference>
<name>K9TVI6_CHRTP</name>
<dbReference type="HOGENOM" id="CLU_054013_0_0_3"/>
<dbReference type="InParanoid" id="K9TVI6"/>
<sequence length="420" mass="47738">MSRWDGRTLRDREQKIRQAALELAGQCIALLLHNLSESPEAMKTAKKQTQGWRHPKSQGNGRVERQVLCLGNVVVSLRLPYVVERSNQLHSKCRKTRGQGFCPLLRWLCMEEGITPLIWSTVAQTGTVSGSLAIARDSLQNWGISISMRRVERLTYHFNQQGLSQRRSRIFHLQQGTLPITPLLKDHRVVISVDGGRTRIRNAKTGKRRHNSHRHGYKAEWSEPKLLTIYVVDSLGKRVNTAEISVTNDGTYGKLQPFLELLEMHLVRLGINLASQVVLIADGAEWIWKHIPPLLQRLGCPQESTHGLLDFYHATEHLHMFADAAFTQPREQRVWFKPARSTLKRGQSADLLAQMQALSQKSCGERGSTTISEIQYFTKFHQQGRLSYSQVAAMKMPIGSGAIESLIRQVVNQRLKGEWH</sequence>
<dbReference type="OrthoDB" id="475019at2"/>
<evidence type="ECO:0000313" key="1">
    <source>
        <dbReference type="EMBL" id="AFY86403.1"/>
    </source>
</evidence>
<proteinExistence type="predicted"/>
<dbReference type="EMBL" id="CP003597">
    <property type="protein sequence ID" value="AFY86403.1"/>
    <property type="molecule type" value="Genomic_DNA"/>
</dbReference>
<evidence type="ECO:0000313" key="2">
    <source>
        <dbReference type="Proteomes" id="UP000010384"/>
    </source>
</evidence>
<gene>
    <name evidence="1" type="ORF">Chro_0862</name>
</gene>
<accession>K9TVI6</accession>
<dbReference type="KEGG" id="cthe:Chro_0862"/>
<reference evidence="1 2" key="1">
    <citation type="submission" date="2012-06" db="EMBL/GenBank/DDBJ databases">
        <title>Finished chromosome of genome of Chroococcidiopsis thermalis PCC 7203.</title>
        <authorList>
            <consortium name="US DOE Joint Genome Institute"/>
            <person name="Gugger M."/>
            <person name="Coursin T."/>
            <person name="Rippka R."/>
            <person name="Tandeau De Marsac N."/>
            <person name="Huntemann M."/>
            <person name="Wei C.-L."/>
            <person name="Han J."/>
            <person name="Detter J.C."/>
            <person name="Han C."/>
            <person name="Tapia R."/>
            <person name="Davenport K."/>
            <person name="Daligault H."/>
            <person name="Erkkila T."/>
            <person name="Gu W."/>
            <person name="Munk A.C.C."/>
            <person name="Teshima H."/>
            <person name="Xu Y."/>
            <person name="Chain P."/>
            <person name="Chen A."/>
            <person name="Krypides N."/>
            <person name="Mavromatis K."/>
            <person name="Markowitz V."/>
            <person name="Szeto E."/>
            <person name="Ivanova N."/>
            <person name="Mikhailova N."/>
            <person name="Ovchinnikova G."/>
            <person name="Pagani I."/>
            <person name="Pati A."/>
            <person name="Goodwin L."/>
            <person name="Peters L."/>
            <person name="Pitluck S."/>
            <person name="Woyke T."/>
            <person name="Kerfeld C."/>
        </authorList>
    </citation>
    <scope>NUCLEOTIDE SEQUENCE [LARGE SCALE GENOMIC DNA]</scope>
    <source>
        <strain evidence="1 2">PCC 7203</strain>
    </source>
</reference>
<protein>
    <submittedName>
        <fullName evidence="1">Uncharacterized protein</fullName>
    </submittedName>
</protein>
<dbReference type="RefSeq" id="WP_015152953.1">
    <property type="nucleotide sequence ID" value="NC_019695.1"/>
</dbReference>
<dbReference type="PATRIC" id="fig|251229.3.peg.1023"/>
<organism evidence="1 2">
    <name type="scientific">Chroococcidiopsis thermalis (strain PCC 7203)</name>
    <dbReference type="NCBI Taxonomy" id="251229"/>
    <lineage>
        <taxon>Bacteria</taxon>
        <taxon>Bacillati</taxon>
        <taxon>Cyanobacteriota</taxon>
        <taxon>Cyanophyceae</taxon>
        <taxon>Chroococcidiopsidales</taxon>
        <taxon>Chroococcidiopsidaceae</taxon>
        <taxon>Chroococcidiopsis</taxon>
    </lineage>
</organism>
<dbReference type="eggNOG" id="COG3464">
    <property type="taxonomic scope" value="Bacteria"/>
</dbReference>